<name>A0A1A6GK21_NEOLE</name>
<accession>A0A1A6GK21</accession>
<keyword evidence="3" id="KW-1185">Reference proteome</keyword>
<evidence type="ECO:0000313" key="3">
    <source>
        <dbReference type="Proteomes" id="UP000092124"/>
    </source>
</evidence>
<comment type="caution">
    <text evidence="2">The sequence shown here is derived from an EMBL/GenBank/DDBJ whole genome shotgun (WGS) entry which is preliminary data.</text>
</comment>
<dbReference type="EMBL" id="LZPO01087207">
    <property type="protein sequence ID" value="OBS66623.1"/>
    <property type="molecule type" value="Genomic_DNA"/>
</dbReference>
<feature type="region of interest" description="Disordered" evidence="1">
    <location>
        <begin position="234"/>
        <end position="256"/>
    </location>
</feature>
<organism evidence="2 3">
    <name type="scientific">Neotoma lepida</name>
    <name type="common">Desert woodrat</name>
    <dbReference type="NCBI Taxonomy" id="56216"/>
    <lineage>
        <taxon>Eukaryota</taxon>
        <taxon>Metazoa</taxon>
        <taxon>Chordata</taxon>
        <taxon>Craniata</taxon>
        <taxon>Vertebrata</taxon>
        <taxon>Euteleostomi</taxon>
        <taxon>Mammalia</taxon>
        <taxon>Eutheria</taxon>
        <taxon>Euarchontoglires</taxon>
        <taxon>Glires</taxon>
        <taxon>Rodentia</taxon>
        <taxon>Myomorpha</taxon>
        <taxon>Muroidea</taxon>
        <taxon>Cricetidae</taxon>
        <taxon>Neotominae</taxon>
        <taxon>Neotoma</taxon>
    </lineage>
</organism>
<sequence>MLSPPPPLRVPKFWIPCGLVKTLFQGITAPTRPDLFELLNLNPELDTDADKELWKEVHKKVVHSTYDEVKMEEHGAGGLIHVLFLILVIGEENSLVLLEETHLHIFHVHRDMMSSLLYSLEPSFEKAFSGYPSPHHSQKAFSGCPSPYLAQKGFSDYPSPHHSQKAFSDYPSPHHSQKAFSGYPSPHHFQKGFKVKKEESTKRQLRLYSTRATDGARMFSLPCVHKTVENYFAGKETDSRESSSQSVKGVPSTLEQ</sequence>
<dbReference type="AlphaFoldDB" id="A0A1A6GK21"/>
<proteinExistence type="predicted"/>
<reference evidence="2 3" key="1">
    <citation type="submission" date="2016-06" db="EMBL/GenBank/DDBJ databases">
        <title>The Draft Genome Sequence and Annotation of the Desert Woodrat Neotoma lepida.</title>
        <authorList>
            <person name="Campbell M."/>
            <person name="Oakeson K.F."/>
            <person name="Yandell M."/>
            <person name="Halpert J.R."/>
            <person name="Dearing D."/>
        </authorList>
    </citation>
    <scope>NUCLEOTIDE SEQUENCE [LARGE SCALE GENOMIC DNA]</scope>
    <source>
        <strain evidence="2">417</strain>
        <tissue evidence="2">Liver</tissue>
    </source>
</reference>
<dbReference type="Proteomes" id="UP000092124">
    <property type="component" value="Unassembled WGS sequence"/>
</dbReference>
<evidence type="ECO:0000256" key="1">
    <source>
        <dbReference type="SAM" id="MobiDB-lite"/>
    </source>
</evidence>
<feature type="compositionally biased region" description="Polar residues" evidence="1">
    <location>
        <begin position="242"/>
        <end position="256"/>
    </location>
</feature>
<protein>
    <submittedName>
        <fullName evidence="2">Uncharacterized protein</fullName>
    </submittedName>
</protein>
<evidence type="ECO:0000313" key="2">
    <source>
        <dbReference type="EMBL" id="OBS66623.1"/>
    </source>
</evidence>
<gene>
    <name evidence="2" type="ORF">A6R68_04841</name>
</gene>